<dbReference type="EMBL" id="QNQT01000002">
    <property type="protein sequence ID" value="RDU37767.1"/>
    <property type="molecule type" value="Genomic_DNA"/>
</dbReference>
<comment type="caution">
    <text evidence="2">The sequence shown here is derived from an EMBL/GenBank/DDBJ whole genome shotgun (WGS) entry which is preliminary data.</text>
</comment>
<dbReference type="Proteomes" id="UP000257144">
    <property type="component" value="Unassembled WGS sequence"/>
</dbReference>
<feature type="transmembrane region" description="Helical" evidence="1">
    <location>
        <begin position="7"/>
        <end position="29"/>
    </location>
</feature>
<proteinExistence type="predicted"/>
<gene>
    <name evidence="2" type="ORF">DRW41_08055</name>
</gene>
<keyword evidence="1" id="KW-0472">Membrane</keyword>
<dbReference type="RefSeq" id="WP_115451438.1">
    <property type="nucleotide sequence ID" value="NZ_QNQT01000002.1"/>
</dbReference>
<keyword evidence="3" id="KW-1185">Reference proteome</keyword>
<reference evidence="2 3" key="1">
    <citation type="submission" date="2018-07" db="EMBL/GenBank/DDBJ databases">
        <title>Bacillus sp. YLB-04 draft genome sequence.</title>
        <authorList>
            <person name="Yu L."/>
            <person name="Tang X."/>
        </authorList>
    </citation>
    <scope>NUCLEOTIDE SEQUENCE [LARGE SCALE GENOMIC DNA]</scope>
    <source>
        <strain evidence="2 3">YLB-04</strain>
    </source>
</reference>
<evidence type="ECO:0000256" key="1">
    <source>
        <dbReference type="SAM" id="Phobius"/>
    </source>
</evidence>
<evidence type="ECO:0000313" key="3">
    <source>
        <dbReference type="Proteomes" id="UP000257144"/>
    </source>
</evidence>
<dbReference type="OrthoDB" id="2867787at2"/>
<evidence type="ECO:0000313" key="2">
    <source>
        <dbReference type="EMBL" id="RDU37767.1"/>
    </source>
</evidence>
<organism evidence="2 3">
    <name type="scientific">Neobacillus piezotolerans</name>
    <dbReference type="NCBI Taxonomy" id="2259171"/>
    <lineage>
        <taxon>Bacteria</taxon>
        <taxon>Bacillati</taxon>
        <taxon>Bacillota</taxon>
        <taxon>Bacilli</taxon>
        <taxon>Bacillales</taxon>
        <taxon>Bacillaceae</taxon>
        <taxon>Neobacillus</taxon>
    </lineage>
</organism>
<dbReference type="AlphaFoldDB" id="A0A3D8GTQ9"/>
<name>A0A3D8GTQ9_9BACI</name>
<accession>A0A3D8GTQ9</accession>
<keyword evidence="1" id="KW-0812">Transmembrane</keyword>
<keyword evidence="1" id="KW-1133">Transmembrane helix</keyword>
<dbReference type="PROSITE" id="PS51257">
    <property type="entry name" value="PROKAR_LIPOPROTEIN"/>
    <property type="match status" value="1"/>
</dbReference>
<protein>
    <submittedName>
        <fullName evidence="2">Uncharacterized protein</fullName>
    </submittedName>
</protein>
<sequence>MARWGKISLTIVGFMACILLIIVIGAYNYNIIEEEYDKLTITKMDKTAAIITEKSQIESIIDRINDSPRKFMRRTGFTYDYLPYGFLIFENKKEKVEHVFYIFKGNTVIGYWDIDTRFEFAKDLE</sequence>